<evidence type="ECO:0000256" key="2">
    <source>
        <dbReference type="ARBA" id="ARBA00023157"/>
    </source>
</evidence>
<dbReference type="PROSITE" id="PS00134">
    <property type="entry name" value="TRYPSIN_HIS"/>
    <property type="match status" value="1"/>
</dbReference>
<keyword evidence="8" id="KW-1185">Reference proteome</keyword>
<keyword evidence="5" id="KW-0720">Serine protease</keyword>
<evidence type="ECO:0000256" key="1">
    <source>
        <dbReference type="ARBA" id="ARBA00022729"/>
    </source>
</evidence>
<dbReference type="OrthoDB" id="547031at2759"/>
<organism evidence="7 8">
    <name type="scientific">Ceutorhynchus assimilis</name>
    <name type="common">cabbage seed weevil</name>
    <dbReference type="NCBI Taxonomy" id="467358"/>
    <lineage>
        <taxon>Eukaryota</taxon>
        <taxon>Metazoa</taxon>
        <taxon>Ecdysozoa</taxon>
        <taxon>Arthropoda</taxon>
        <taxon>Hexapoda</taxon>
        <taxon>Insecta</taxon>
        <taxon>Pterygota</taxon>
        <taxon>Neoptera</taxon>
        <taxon>Endopterygota</taxon>
        <taxon>Coleoptera</taxon>
        <taxon>Polyphaga</taxon>
        <taxon>Cucujiformia</taxon>
        <taxon>Curculionidae</taxon>
        <taxon>Ceutorhynchinae</taxon>
        <taxon>Ceutorhynchus</taxon>
    </lineage>
</organism>
<feature type="domain" description="Peptidase S1" evidence="6">
    <location>
        <begin position="217"/>
        <end position="485"/>
    </location>
</feature>
<dbReference type="SUPFAM" id="SSF50494">
    <property type="entry name" value="Trypsin-like serine proteases"/>
    <property type="match status" value="1"/>
</dbReference>
<dbReference type="InterPro" id="IPR031961">
    <property type="entry name" value="DUF4780"/>
</dbReference>
<keyword evidence="2" id="KW-1015">Disulfide bond</keyword>
<dbReference type="GO" id="GO:0006508">
    <property type="term" value="P:proteolysis"/>
    <property type="evidence" value="ECO:0007669"/>
    <property type="project" value="UniProtKB-KW"/>
</dbReference>
<reference evidence="7" key="1">
    <citation type="submission" date="2022-01" db="EMBL/GenBank/DDBJ databases">
        <authorList>
            <person name="King R."/>
        </authorList>
    </citation>
    <scope>NUCLEOTIDE SEQUENCE</scope>
</reference>
<keyword evidence="3" id="KW-0325">Glycoprotein</keyword>
<dbReference type="EMBL" id="OU892278">
    <property type="protein sequence ID" value="CAG9764106.1"/>
    <property type="molecule type" value="Genomic_DNA"/>
</dbReference>
<dbReference type="InterPro" id="IPR043504">
    <property type="entry name" value="Peptidase_S1_PA_chymotrypsin"/>
</dbReference>
<dbReference type="Pfam" id="PF00089">
    <property type="entry name" value="Trypsin"/>
    <property type="match status" value="1"/>
</dbReference>
<evidence type="ECO:0000256" key="3">
    <source>
        <dbReference type="ARBA" id="ARBA00023180"/>
    </source>
</evidence>
<comment type="similarity">
    <text evidence="4">Belongs to the peptidase S1 family. CLIP subfamily.</text>
</comment>
<dbReference type="InterPro" id="IPR001314">
    <property type="entry name" value="Peptidase_S1A"/>
</dbReference>
<dbReference type="Gene3D" id="2.40.10.10">
    <property type="entry name" value="Trypsin-like serine proteases"/>
    <property type="match status" value="2"/>
</dbReference>
<evidence type="ECO:0000313" key="7">
    <source>
        <dbReference type="EMBL" id="CAG9764106.1"/>
    </source>
</evidence>
<dbReference type="InterPro" id="IPR051487">
    <property type="entry name" value="Ser/Thr_Proteases_Immune/Dev"/>
</dbReference>
<evidence type="ECO:0000256" key="4">
    <source>
        <dbReference type="ARBA" id="ARBA00024195"/>
    </source>
</evidence>
<dbReference type="CDD" id="cd00190">
    <property type="entry name" value="Tryp_SPc"/>
    <property type="match status" value="1"/>
</dbReference>
<dbReference type="FunFam" id="2.40.10.10:FF:000028">
    <property type="entry name" value="Serine protease easter"/>
    <property type="match status" value="1"/>
</dbReference>
<dbReference type="PANTHER" id="PTHR24256">
    <property type="entry name" value="TRYPTASE-RELATED"/>
    <property type="match status" value="1"/>
</dbReference>
<proteinExistence type="inferred from homology"/>
<name>A0A9N9MJI2_9CUCU</name>
<evidence type="ECO:0000313" key="8">
    <source>
        <dbReference type="Proteomes" id="UP001152799"/>
    </source>
</evidence>
<keyword evidence="1" id="KW-0732">Signal</keyword>
<dbReference type="InterPro" id="IPR018114">
    <property type="entry name" value="TRYPSIN_HIS"/>
</dbReference>
<dbReference type="InterPro" id="IPR001254">
    <property type="entry name" value="Trypsin_dom"/>
</dbReference>
<dbReference type="InterPro" id="IPR033116">
    <property type="entry name" value="TRYPSIN_SER"/>
</dbReference>
<dbReference type="Pfam" id="PF16012">
    <property type="entry name" value="DUF4780"/>
    <property type="match status" value="1"/>
</dbReference>
<dbReference type="GO" id="GO:0004252">
    <property type="term" value="F:serine-type endopeptidase activity"/>
    <property type="evidence" value="ECO:0007669"/>
    <property type="project" value="InterPro"/>
</dbReference>
<keyword evidence="5" id="KW-0378">Hydrolase</keyword>
<dbReference type="InterPro" id="IPR009003">
    <property type="entry name" value="Peptidase_S1_PA"/>
</dbReference>
<dbReference type="PRINTS" id="PR00722">
    <property type="entry name" value="CHYMOTRYPSIN"/>
</dbReference>
<dbReference type="PROSITE" id="PS50240">
    <property type="entry name" value="TRYPSIN_DOM"/>
    <property type="match status" value="1"/>
</dbReference>
<dbReference type="AlphaFoldDB" id="A0A9N9MJI2"/>
<accession>A0A9N9MJI2</accession>
<dbReference type="SMART" id="SM00020">
    <property type="entry name" value="Tryp_SPc"/>
    <property type="match status" value="1"/>
</dbReference>
<evidence type="ECO:0000259" key="6">
    <source>
        <dbReference type="PROSITE" id="PS50240"/>
    </source>
</evidence>
<keyword evidence="5" id="KW-0645">Protease</keyword>
<dbReference type="Proteomes" id="UP001152799">
    <property type="component" value="Chromosome 2"/>
</dbReference>
<sequence length="499" mass="55914">MDRIVDAQAILCENIATRQWLQSIVSQLTPWKKASLKMVQESENPHSDVMIARFLWSQDYSTEKLLKPVESQNEGLNVTKWRIIKRRDAVLARERQLWKNANLSQANNASLSYTDGAKLTEGVGLRITGPNFKLSLTEVLAINICAQEKLKKGLSIGHIYTLSDSSISSEKTEQSLCSENFSCIPLRDCRSQHHTIYFPCHSGLNLYCCPNEQVLQPEIVSLISERSNFFPVECGVISIDDKITEKSVSITEFLCGGTLITDKYVLTAAHCIVVSPSHTLVTVRMGEHNLRTEKDCYTLKEVTICADPHLDKKVLSHAIHPSYNSRTLKNDIALVKTRESIKFTEYIQPICLPFERSLEKRTLVGQKFTISGWGKTDARKLGGSSVLQFASVTVWNSKLCNDVMPPEVKNISDTQICANGRKMDACKGDSGGPMFNTTLDIDANLRTFQIGIVSFATTLTCGLSELPPIYTRVDQYLDWIVQTVVGKKNDDVVIHFENK</sequence>
<dbReference type="PROSITE" id="PS00135">
    <property type="entry name" value="TRYPSIN_SER"/>
    <property type="match status" value="1"/>
</dbReference>
<evidence type="ECO:0000256" key="5">
    <source>
        <dbReference type="RuleBase" id="RU363034"/>
    </source>
</evidence>
<gene>
    <name evidence="7" type="ORF">CEUTPL_LOCUS4751</name>
</gene>
<protein>
    <recommendedName>
        <fullName evidence="6">Peptidase S1 domain-containing protein</fullName>
    </recommendedName>
</protein>